<organism evidence="2 3">
    <name type="scientific">Marasmius tenuissimus</name>
    <dbReference type="NCBI Taxonomy" id="585030"/>
    <lineage>
        <taxon>Eukaryota</taxon>
        <taxon>Fungi</taxon>
        <taxon>Dikarya</taxon>
        <taxon>Basidiomycota</taxon>
        <taxon>Agaricomycotina</taxon>
        <taxon>Agaricomycetes</taxon>
        <taxon>Agaricomycetidae</taxon>
        <taxon>Agaricales</taxon>
        <taxon>Marasmiineae</taxon>
        <taxon>Marasmiaceae</taxon>
        <taxon>Marasmius</taxon>
    </lineage>
</organism>
<name>A0ABR3AG86_9AGAR</name>
<feature type="region of interest" description="Disordered" evidence="1">
    <location>
        <begin position="617"/>
        <end position="645"/>
    </location>
</feature>
<feature type="region of interest" description="Disordered" evidence="1">
    <location>
        <begin position="450"/>
        <end position="599"/>
    </location>
</feature>
<feature type="region of interest" description="Disordered" evidence="1">
    <location>
        <begin position="679"/>
        <end position="715"/>
    </location>
</feature>
<feature type="compositionally biased region" description="Basic residues" evidence="1">
    <location>
        <begin position="118"/>
        <end position="131"/>
    </location>
</feature>
<accession>A0ABR3AG86</accession>
<reference evidence="2 3" key="1">
    <citation type="submission" date="2024-05" db="EMBL/GenBank/DDBJ databases">
        <title>A draft genome resource for the thread blight pathogen Marasmius tenuissimus strain MS-2.</title>
        <authorList>
            <person name="Yulfo-Soto G.E."/>
            <person name="Baruah I.K."/>
            <person name="Amoako-Attah I."/>
            <person name="Bukari Y."/>
            <person name="Meinhardt L.W."/>
            <person name="Bailey B.A."/>
            <person name="Cohen S.P."/>
        </authorList>
    </citation>
    <scope>NUCLEOTIDE SEQUENCE [LARGE SCALE GENOMIC DNA]</scope>
    <source>
        <strain evidence="2 3">MS-2</strain>
    </source>
</reference>
<feature type="compositionally biased region" description="Pro residues" evidence="1">
    <location>
        <begin position="533"/>
        <end position="546"/>
    </location>
</feature>
<protein>
    <submittedName>
        <fullName evidence="2">Uncharacterized protein</fullName>
    </submittedName>
</protein>
<dbReference type="EMBL" id="JBBXMP010000001">
    <property type="protein sequence ID" value="KAL0072319.1"/>
    <property type="molecule type" value="Genomic_DNA"/>
</dbReference>
<feature type="region of interest" description="Disordered" evidence="1">
    <location>
        <begin position="118"/>
        <end position="138"/>
    </location>
</feature>
<evidence type="ECO:0000256" key="1">
    <source>
        <dbReference type="SAM" id="MobiDB-lite"/>
    </source>
</evidence>
<comment type="caution">
    <text evidence="2">The sequence shown here is derived from an EMBL/GenBank/DDBJ whole genome shotgun (WGS) entry which is preliminary data.</text>
</comment>
<feature type="compositionally biased region" description="Basic and acidic residues" evidence="1">
    <location>
        <begin position="380"/>
        <end position="393"/>
    </location>
</feature>
<feature type="compositionally biased region" description="Low complexity" evidence="1">
    <location>
        <begin position="261"/>
        <end position="277"/>
    </location>
</feature>
<gene>
    <name evidence="2" type="ORF">AAF712_000081</name>
</gene>
<feature type="compositionally biased region" description="Acidic residues" evidence="1">
    <location>
        <begin position="348"/>
        <end position="379"/>
    </location>
</feature>
<evidence type="ECO:0000313" key="3">
    <source>
        <dbReference type="Proteomes" id="UP001437256"/>
    </source>
</evidence>
<feature type="region of interest" description="Disordered" evidence="1">
    <location>
        <begin position="291"/>
        <end position="317"/>
    </location>
</feature>
<dbReference type="Proteomes" id="UP001437256">
    <property type="component" value="Unassembled WGS sequence"/>
</dbReference>
<feature type="compositionally biased region" description="Polar residues" evidence="1">
    <location>
        <begin position="699"/>
        <end position="715"/>
    </location>
</feature>
<evidence type="ECO:0000313" key="2">
    <source>
        <dbReference type="EMBL" id="KAL0072319.1"/>
    </source>
</evidence>
<feature type="region of interest" description="Disordered" evidence="1">
    <location>
        <begin position="255"/>
        <end position="277"/>
    </location>
</feature>
<feature type="compositionally biased region" description="Polar residues" evidence="1">
    <location>
        <begin position="574"/>
        <end position="583"/>
    </location>
</feature>
<feature type="compositionally biased region" description="Low complexity" evidence="1">
    <location>
        <begin position="338"/>
        <end position="347"/>
    </location>
</feature>
<keyword evidence="3" id="KW-1185">Reference proteome</keyword>
<sequence>MTRASVSSSDVPLRRSRSHFLSDVRSEPRISRSSLIPSAVLPYLRRLDISDVNDMQPAHNDPLLTLTLSSPSFLDSTVQDSNSSFPLYKIKTEGAQTEVSRSDDWGTTSKTASIKWPKHLHKHSPKHKGKSKSSDDVQVQMRGGRWKSLDSFLPQSTPRKFAIPGYSHHLRWRAVGSAFWCVAASAKGPIAIFDPASDSRTPRLTVFETLHDKYDNRPMAVHSGVSLLLLDYLLITALFLATDQQEWMVIRKFEGDQEGESSTSPTSSRAPSTSTSAMQWRKILYGEPMYPKRMSTSTTTSSSNHQFPPPSTPTTAGQMAKIMFGKPLYPSLHPATGSSDSSFSFSDLDSDECTSESDVEFVTRDDDEEGLDLAGEGEEQLSRGRQERGEDGVNHQVFRPLQTESSQPPSPSAESVFYPLTSSTAPTHTYLDPLFYNNVPPVPRIPEQYRSAASSPIPSPIVQGQPSRRFRELPRPPASHRSQSTPRPRTADSTLSRSPSSPVTVSPISDYGNRRPSYDLSFLPPSTPLRTLPVPPPASPLEPRPGPAHGLRHSQSSGRPLNSRYRESGHSKRSSQYSYSTAPRTLPPTPTSTHHASARHYPKRSFGDFAEWLSLSSGGGHRGPHPSTSRDRDSILGVDSPPPAYNTIDFTSEPLVSSPAERLEPSATIASIAQQLQDTHTQTLHLPERPPPQDIPRSPTMTVMSSNASVWTTTA</sequence>
<feature type="compositionally biased region" description="Low complexity" evidence="1">
    <location>
        <begin position="493"/>
        <end position="509"/>
    </location>
</feature>
<feature type="region of interest" description="Disordered" evidence="1">
    <location>
        <begin position="333"/>
        <end position="393"/>
    </location>
</feature>
<proteinExistence type="predicted"/>